<gene>
    <name evidence="3" type="ORF">M378DRAFT_807819</name>
</gene>
<reference evidence="3 4" key="1">
    <citation type="submission" date="2014-04" db="EMBL/GenBank/DDBJ databases">
        <title>Evolutionary Origins and Diversification of the Mycorrhizal Mutualists.</title>
        <authorList>
            <consortium name="DOE Joint Genome Institute"/>
            <consortium name="Mycorrhizal Genomics Consortium"/>
            <person name="Kohler A."/>
            <person name="Kuo A."/>
            <person name="Nagy L.G."/>
            <person name="Floudas D."/>
            <person name="Copeland A."/>
            <person name="Barry K.W."/>
            <person name="Cichocki N."/>
            <person name="Veneault-Fourrey C."/>
            <person name="LaButti K."/>
            <person name="Lindquist E.A."/>
            <person name="Lipzen A."/>
            <person name="Lundell T."/>
            <person name="Morin E."/>
            <person name="Murat C."/>
            <person name="Riley R."/>
            <person name="Ohm R."/>
            <person name="Sun H."/>
            <person name="Tunlid A."/>
            <person name="Henrissat B."/>
            <person name="Grigoriev I.V."/>
            <person name="Hibbett D.S."/>
            <person name="Martin F."/>
        </authorList>
    </citation>
    <scope>NUCLEOTIDE SEQUENCE [LARGE SCALE GENOMIC DNA]</scope>
    <source>
        <strain evidence="3 4">Koide BX008</strain>
    </source>
</reference>
<name>A0A0C2SG37_AMAMK</name>
<sequence length="326" mass="36403">MLNRDQSAHSAAHAMYGDVIAHDDAPTIEDQASLLNDPFLLPPEASFLERSSKNVDSIIEFLDAYRQRLHATAEAMRELYHSRQRTMTEPSVKKFPALPIPNNDAFQTFTELGTSEGELGAFQYHVPPSVCLDTLRPADAHREVEIPMYSPRTEPVQHQTQWALLHSAQTNMLNRGAETLPWQGVMSEHEKRNTPFPPVYASYPQLATSENGRASEIGIDGANLCLSQQLMSPNVFIDTVEAGQGDVQSTVAGSSGGEVSELGVVSFISGGTKRYRCRCGFESASKGCMDRHRDSLQHSERKHRCPCGRLFTRDDSLKRHRKRQQH</sequence>
<dbReference type="GO" id="GO:0008270">
    <property type="term" value="F:zinc ion binding"/>
    <property type="evidence" value="ECO:0007669"/>
    <property type="project" value="UniProtKB-KW"/>
</dbReference>
<dbReference type="OrthoDB" id="3061653at2759"/>
<evidence type="ECO:0000259" key="2">
    <source>
        <dbReference type="PROSITE" id="PS50157"/>
    </source>
</evidence>
<dbReference type="InParanoid" id="A0A0C2SG37"/>
<dbReference type="InterPro" id="IPR013087">
    <property type="entry name" value="Znf_C2H2_type"/>
</dbReference>
<evidence type="ECO:0000256" key="1">
    <source>
        <dbReference type="PROSITE-ProRule" id="PRU00042"/>
    </source>
</evidence>
<evidence type="ECO:0000313" key="3">
    <source>
        <dbReference type="EMBL" id="KIL62035.1"/>
    </source>
</evidence>
<dbReference type="Proteomes" id="UP000054549">
    <property type="component" value="Unassembled WGS sequence"/>
</dbReference>
<protein>
    <recommendedName>
        <fullName evidence="2">C2H2-type domain-containing protein</fullName>
    </recommendedName>
</protein>
<dbReference type="PROSITE" id="PS50157">
    <property type="entry name" value="ZINC_FINGER_C2H2_2"/>
    <property type="match status" value="1"/>
</dbReference>
<dbReference type="Gene3D" id="3.30.160.60">
    <property type="entry name" value="Classic Zinc Finger"/>
    <property type="match status" value="1"/>
</dbReference>
<feature type="domain" description="C2H2-type" evidence="2">
    <location>
        <begin position="303"/>
        <end position="326"/>
    </location>
</feature>
<proteinExistence type="predicted"/>
<dbReference type="AlphaFoldDB" id="A0A0C2SG37"/>
<keyword evidence="1" id="KW-0479">Metal-binding</keyword>
<keyword evidence="1" id="KW-0863">Zinc-finger</keyword>
<organism evidence="3 4">
    <name type="scientific">Amanita muscaria (strain Koide BX008)</name>
    <dbReference type="NCBI Taxonomy" id="946122"/>
    <lineage>
        <taxon>Eukaryota</taxon>
        <taxon>Fungi</taxon>
        <taxon>Dikarya</taxon>
        <taxon>Basidiomycota</taxon>
        <taxon>Agaricomycotina</taxon>
        <taxon>Agaricomycetes</taxon>
        <taxon>Agaricomycetidae</taxon>
        <taxon>Agaricales</taxon>
        <taxon>Pluteineae</taxon>
        <taxon>Amanitaceae</taxon>
        <taxon>Amanita</taxon>
    </lineage>
</organism>
<dbReference type="HOGENOM" id="CLU_073869_0_0_1"/>
<evidence type="ECO:0000313" key="4">
    <source>
        <dbReference type="Proteomes" id="UP000054549"/>
    </source>
</evidence>
<dbReference type="EMBL" id="KN818276">
    <property type="protein sequence ID" value="KIL62035.1"/>
    <property type="molecule type" value="Genomic_DNA"/>
</dbReference>
<keyword evidence="1" id="KW-0862">Zinc</keyword>
<accession>A0A0C2SG37</accession>
<keyword evidence="4" id="KW-1185">Reference proteome</keyword>